<feature type="region of interest" description="Disordered" evidence="1">
    <location>
        <begin position="1"/>
        <end position="20"/>
    </location>
</feature>
<feature type="non-terminal residue" evidence="2">
    <location>
        <position position="1"/>
    </location>
</feature>
<organism evidence="2">
    <name type="scientific">Macaca mulatta</name>
    <name type="common">Rhesus macaque</name>
    <dbReference type="NCBI Taxonomy" id="9544"/>
    <lineage>
        <taxon>Eukaryota</taxon>
        <taxon>Metazoa</taxon>
        <taxon>Chordata</taxon>
        <taxon>Craniata</taxon>
        <taxon>Vertebrata</taxon>
        <taxon>Euteleostomi</taxon>
        <taxon>Mammalia</taxon>
        <taxon>Eutheria</taxon>
        <taxon>Euarchontoglires</taxon>
        <taxon>Primates</taxon>
        <taxon>Haplorrhini</taxon>
        <taxon>Catarrhini</taxon>
        <taxon>Cercopithecidae</taxon>
        <taxon>Cercopithecinae</taxon>
        <taxon>Macaca</taxon>
    </lineage>
</organism>
<dbReference type="Proteomes" id="UP000013456">
    <property type="component" value="Chromosome 3"/>
</dbReference>
<accession>G7MM63</accession>
<gene>
    <name evidence="2" type="ORF">EGK_14064</name>
</gene>
<name>G7MM63_MACMU</name>
<sequence length="51" mass="5662">TTIGTGNTGRGDSGPKHQEPEVRVVQLEHSQAEVVINGHHFCRCYKQKKTC</sequence>
<feature type="non-terminal residue" evidence="2">
    <location>
        <position position="51"/>
    </location>
</feature>
<protein>
    <submittedName>
        <fullName evidence="2">Uncharacterized protein</fullName>
    </submittedName>
</protein>
<evidence type="ECO:0000256" key="1">
    <source>
        <dbReference type="SAM" id="MobiDB-lite"/>
    </source>
</evidence>
<dbReference type="EMBL" id="CM001255">
    <property type="protein sequence ID" value="EHH17617.1"/>
    <property type="molecule type" value="Genomic_DNA"/>
</dbReference>
<reference evidence="2" key="1">
    <citation type="journal article" date="2011" name="Nat. Biotechnol.">
        <title>Genome sequencing and comparison of two nonhuman primate animal models, the cynomolgus and Chinese rhesus macaques.</title>
        <authorList>
            <person name="Yan G."/>
            <person name="Zhang G."/>
            <person name="Fang X."/>
            <person name="Zhang Y."/>
            <person name="Li C."/>
            <person name="Ling F."/>
            <person name="Cooper D.N."/>
            <person name="Li Q."/>
            <person name="Li Y."/>
            <person name="van Gool A.J."/>
            <person name="Du H."/>
            <person name="Chen J."/>
            <person name="Chen R."/>
            <person name="Zhang P."/>
            <person name="Huang Z."/>
            <person name="Thompson J.R."/>
            <person name="Meng Y."/>
            <person name="Bai Y."/>
            <person name="Wang J."/>
            <person name="Zhuo M."/>
            <person name="Wang T."/>
            <person name="Huang Y."/>
            <person name="Wei L."/>
            <person name="Li J."/>
            <person name="Wang Z."/>
            <person name="Hu H."/>
            <person name="Yang P."/>
            <person name="Le L."/>
            <person name="Stenson P.D."/>
            <person name="Li B."/>
            <person name="Liu X."/>
            <person name="Ball E.V."/>
            <person name="An N."/>
            <person name="Huang Q."/>
            <person name="Zhang Y."/>
            <person name="Fan W."/>
            <person name="Zhang X."/>
            <person name="Li Y."/>
            <person name="Wang W."/>
            <person name="Katze M.G."/>
            <person name="Su B."/>
            <person name="Nielsen R."/>
            <person name="Yang H."/>
            <person name="Wang J."/>
            <person name="Wang X."/>
            <person name="Wang J."/>
        </authorList>
    </citation>
    <scope>NUCLEOTIDE SEQUENCE [LARGE SCALE GENOMIC DNA]</scope>
    <source>
        <strain evidence="2">CR-5</strain>
    </source>
</reference>
<proteinExistence type="predicted"/>
<dbReference type="AlphaFoldDB" id="G7MM63"/>
<evidence type="ECO:0000313" key="2">
    <source>
        <dbReference type="EMBL" id="EHH17617.1"/>
    </source>
</evidence>
<feature type="compositionally biased region" description="Gly residues" evidence="1">
    <location>
        <begin position="1"/>
        <end position="12"/>
    </location>
</feature>